<evidence type="ECO:0000313" key="3">
    <source>
        <dbReference type="Proteomes" id="UP000245657"/>
    </source>
</evidence>
<dbReference type="Gene3D" id="2.40.50.180">
    <property type="entry name" value="CheA-289, Domain 4"/>
    <property type="match status" value="1"/>
</dbReference>
<dbReference type="InterPro" id="IPR002545">
    <property type="entry name" value="CheW-lke_dom"/>
</dbReference>
<keyword evidence="3" id="KW-1185">Reference proteome</keyword>
<dbReference type="GeneID" id="97547606"/>
<dbReference type="Pfam" id="PF01584">
    <property type="entry name" value="CheW"/>
    <property type="match status" value="1"/>
</dbReference>
<dbReference type="GO" id="GO:0005829">
    <property type="term" value="C:cytosol"/>
    <property type="evidence" value="ECO:0007669"/>
    <property type="project" value="TreeGrafter"/>
</dbReference>
<dbReference type="GO" id="GO:0007165">
    <property type="term" value="P:signal transduction"/>
    <property type="evidence" value="ECO:0007669"/>
    <property type="project" value="InterPro"/>
</dbReference>
<dbReference type="SUPFAM" id="SSF50341">
    <property type="entry name" value="CheW-like"/>
    <property type="match status" value="1"/>
</dbReference>
<dbReference type="GO" id="GO:0006935">
    <property type="term" value="P:chemotaxis"/>
    <property type="evidence" value="ECO:0007669"/>
    <property type="project" value="InterPro"/>
</dbReference>
<reference evidence="2 3" key="1">
    <citation type="submission" date="2018-05" db="EMBL/GenBank/DDBJ databases">
        <title>Draft genome of Methanospirillum lacunae Ki8-1.</title>
        <authorList>
            <person name="Dueholm M.S."/>
            <person name="Nielsen P.H."/>
            <person name="Bakmann L.F."/>
            <person name="Otzen D.E."/>
        </authorList>
    </citation>
    <scope>NUCLEOTIDE SEQUENCE [LARGE SCALE GENOMIC DNA]</scope>
    <source>
        <strain evidence="2 3">Ki8-1</strain>
    </source>
</reference>
<sequence>MAVAEAGAPAPIHSISSQSGDEIQVVEFLLEEDQFAINLFDVREIVEYTRITPLPGSARYIKGIIDLRGEITTIIDLKEKMGISAHKKNQEQSRIIVIDSSVTKGKTGILVDDVTTVMSVTTSQIDQKTCDKDDTSYILGIIKQKQGDRESEKTDLIIWLDIPRMLRDLGQ</sequence>
<dbReference type="PANTHER" id="PTHR22617:SF23">
    <property type="entry name" value="CHEMOTAXIS PROTEIN CHEW"/>
    <property type="match status" value="1"/>
</dbReference>
<dbReference type="PANTHER" id="PTHR22617">
    <property type="entry name" value="CHEMOTAXIS SENSOR HISTIDINE KINASE-RELATED"/>
    <property type="match status" value="1"/>
</dbReference>
<evidence type="ECO:0000313" key="2">
    <source>
        <dbReference type="EMBL" id="PWR70388.1"/>
    </source>
</evidence>
<dbReference type="SMART" id="SM00260">
    <property type="entry name" value="CheW"/>
    <property type="match status" value="1"/>
</dbReference>
<dbReference type="OrthoDB" id="115049at2157"/>
<dbReference type="AlphaFoldDB" id="A0A2V2N1J8"/>
<evidence type="ECO:0000259" key="1">
    <source>
        <dbReference type="PROSITE" id="PS50851"/>
    </source>
</evidence>
<dbReference type="Gene3D" id="2.30.30.40">
    <property type="entry name" value="SH3 Domains"/>
    <property type="match status" value="1"/>
</dbReference>
<gene>
    <name evidence="2" type="ORF">DK846_15020</name>
</gene>
<feature type="domain" description="CheW-like" evidence="1">
    <location>
        <begin position="22"/>
        <end position="171"/>
    </location>
</feature>
<protein>
    <submittedName>
        <fullName evidence="2">Chemotaxis protein CheW</fullName>
    </submittedName>
</protein>
<dbReference type="InterPro" id="IPR036061">
    <property type="entry name" value="CheW-like_dom_sf"/>
</dbReference>
<accession>A0A2V2N1J8</accession>
<dbReference type="InterPro" id="IPR039315">
    <property type="entry name" value="CheW"/>
</dbReference>
<proteinExistence type="predicted"/>
<comment type="caution">
    <text evidence="2">The sequence shown here is derived from an EMBL/GenBank/DDBJ whole genome shotgun (WGS) entry which is preliminary data.</text>
</comment>
<dbReference type="PROSITE" id="PS50851">
    <property type="entry name" value="CHEW"/>
    <property type="match status" value="1"/>
</dbReference>
<name>A0A2V2N1J8_9EURY</name>
<dbReference type="Proteomes" id="UP000245657">
    <property type="component" value="Unassembled WGS sequence"/>
</dbReference>
<dbReference type="RefSeq" id="WP_109969817.1">
    <property type="nucleotide sequence ID" value="NZ_CP176093.1"/>
</dbReference>
<organism evidence="2 3">
    <name type="scientific">Methanospirillum lacunae</name>
    <dbReference type="NCBI Taxonomy" id="668570"/>
    <lineage>
        <taxon>Archaea</taxon>
        <taxon>Methanobacteriati</taxon>
        <taxon>Methanobacteriota</taxon>
        <taxon>Stenosarchaea group</taxon>
        <taxon>Methanomicrobia</taxon>
        <taxon>Methanomicrobiales</taxon>
        <taxon>Methanospirillaceae</taxon>
        <taxon>Methanospirillum</taxon>
    </lineage>
</organism>
<dbReference type="EMBL" id="QGMY01000014">
    <property type="protein sequence ID" value="PWR70388.1"/>
    <property type="molecule type" value="Genomic_DNA"/>
</dbReference>